<dbReference type="STRING" id="860235.AOZ06_14315"/>
<dbReference type="GO" id="GO:0030288">
    <property type="term" value="C:outer membrane-bounded periplasmic space"/>
    <property type="evidence" value="ECO:0007669"/>
    <property type="project" value="TreeGrafter"/>
</dbReference>
<feature type="domain" description="Solute-binding protein family 3/N-terminal" evidence="6">
    <location>
        <begin position="90"/>
        <end position="312"/>
    </location>
</feature>
<dbReference type="RefSeq" id="WP_054289844.1">
    <property type="nucleotide sequence ID" value="NZ_CP012752.1"/>
</dbReference>
<dbReference type="Gene3D" id="3.40.190.10">
    <property type="entry name" value="Periplasmic binding protein-like II"/>
    <property type="match status" value="2"/>
</dbReference>
<dbReference type="InterPro" id="IPR001638">
    <property type="entry name" value="Solute-binding_3/MltF_N"/>
</dbReference>
<dbReference type="Pfam" id="PF00497">
    <property type="entry name" value="SBP_bac_3"/>
    <property type="match status" value="1"/>
</dbReference>
<dbReference type="Proteomes" id="UP000063699">
    <property type="component" value="Chromosome"/>
</dbReference>
<dbReference type="SMART" id="SM00062">
    <property type="entry name" value="PBPb"/>
    <property type="match status" value="1"/>
</dbReference>
<comment type="similarity">
    <text evidence="1 4">Belongs to the bacterial solute-binding protein 3 family.</text>
</comment>
<keyword evidence="2" id="KW-0813">Transport</keyword>
<dbReference type="CDD" id="cd13690">
    <property type="entry name" value="PBP2_GluB"/>
    <property type="match status" value="1"/>
</dbReference>
<keyword evidence="3 5" id="KW-0732">Signal</keyword>
<evidence type="ECO:0000256" key="5">
    <source>
        <dbReference type="SAM" id="SignalP"/>
    </source>
</evidence>
<dbReference type="PANTHER" id="PTHR30085">
    <property type="entry name" value="AMINO ACID ABC TRANSPORTER PERMEASE"/>
    <property type="match status" value="1"/>
</dbReference>
<proteinExistence type="inferred from homology"/>
<dbReference type="PROSITE" id="PS01039">
    <property type="entry name" value="SBP_BACTERIAL_3"/>
    <property type="match status" value="1"/>
</dbReference>
<dbReference type="GO" id="GO:0006865">
    <property type="term" value="P:amino acid transport"/>
    <property type="evidence" value="ECO:0007669"/>
    <property type="project" value="TreeGrafter"/>
</dbReference>
<sequence>MRHALVLAAAVVTAGTLLAGCTSSTGTTTIPSVTAAVPRPANAADVTVPPSAAAQECGDKLASLRPLNPMPKPGAMPGGSTMAKIVQRGKLIVGVDQNTYNVGFRDPFTGDIQGFDIDMARSIAAALFGDPNAIQLRAVTSDQRIPMLKSGEVDIVVRTMSITCDRLVDVNFSAVYYEAQQQVLVKKNSGFTGMESLGGKRVCATKSSTSLRNIANAPSKPIAVSVSDWTDCLVMLQQGQVDAVSTDDVILAGMAAQDKYTAVVGSSVAAEPYGMAIPKQNVDFVRFVNGVLEQVRTNGTWANSYGRWLDGLIPGPPPAPPVPRYKD</sequence>
<protein>
    <submittedName>
        <fullName evidence="7">ABC transporter substrate-binding protein</fullName>
    </submittedName>
</protein>
<keyword evidence="8" id="KW-1185">Reference proteome</keyword>
<dbReference type="KEGG" id="kphy:AOZ06_14315"/>
<organism evidence="7 8">
    <name type="scientific">Kibdelosporangium phytohabitans</name>
    <dbReference type="NCBI Taxonomy" id="860235"/>
    <lineage>
        <taxon>Bacteria</taxon>
        <taxon>Bacillati</taxon>
        <taxon>Actinomycetota</taxon>
        <taxon>Actinomycetes</taxon>
        <taxon>Pseudonocardiales</taxon>
        <taxon>Pseudonocardiaceae</taxon>
        <taxon>Kibdelosporangium</taxon>
    </lineage>
</organism>
<dbReference type="SUPFAM" id="SSF53850">
    <property type="entry name" value="Periplasmic binding protein-like II"/>
    <property type="match status" value="1"/>
</dbReference>
<dbReference type="EMBL" id="CP012752">
    <property type="protein sequence ID" value="ALG07934.1"/>
    <property type="molecule type" value="Genomic_DNA"/>
</dbReference>
<dbReference type="PROSITE" id="PS51257">
    <property type="entry name" value="PROKAR_LIPOPROTEIN"/>
    <property type="match status" value="1"/>
</dbReference>
<evidence type="ECO:0000256" key="3">
    <source>
        <dbReference type="ARBA" id="ARBA00022729"/>
    </source>
</evidence>
<evidence type="ECO:0000313" key="7">
    <source>
        <dbReference type="EMBL" id="ALG07934.1"/>
    </source>
</evidence>
<dbReference type="InterPro" id="IPR018313">
    <property type="entry name" value="SBP_3_CS"/>
</dbReference>
<evidence type="ECO:0000259" key="6">
    <source>
        <dbReference type="SMART" id="SM00062"/>
    </source>
</evidence>
<accession>A0A0N9HWY0</accession>
<feature type="signal peptide" evidence="5">
    <location>
        <begin position="1"/>
        <end position="19"/>
    </location>
</feature>
<evidence type="ECO:0000313" key="8">
    <source>
        <dbReference type="Proteomes" id="UP000063699"/>
    </source>
</evidence>
<name>A0A0N9HWY0_9PSEU</name>
<dbReference type="GO" id="GO:0005576">
    <property type="term" value="C:extracellular region"/>
    <property type="evidence" value="ECO:0007669"/>
    <property type="project" value="TreeGrafter"/>
</dbReference>
<reference evidence="7 8" key="1">
    <citation type="submission" date="2015-07" db="EMBL/GenBank/DDBJ databases">
        <title>Genome sequencing of Kibdelosporangium phytohabitans.</title>
        <authorList>
            <person name="Qin S."/>
            <person name="Xing K."/>
        </authorList>
    </citation>
    <scope>NUCLEOTIDE SEQUENCE [LARGE SCALE GENOMIC DNA]</scope>
    <source>
        <strain evidence="7 8">KLBMP1111</strain>
    </source>
</reference>
<evidence type="ECO:0000256" key="1">
    <source>
        <dbReference type="ARBA" id="ARBA00010333"/>
    </source>
</evidence>
<dbReference type="AlphaFoldDB" id="A0A0N9HWY0"/>
<evidence type="ECO:0000256" key="2">
    <source>
        <dbReference type="ARBA" id="ARBA00022448"/>
    </source>
</evidence>
<dbReference type="OrthoDB" id="9807888at2"/>
<dbReference type="PANTHER" id="PTHR30085:SF6">
    <property type="entry name" value="ABC TRANSPORTER GLUTAMINE-BINDING PROTEIN GLNH"/>
    <property type="match status" value="1"/>
</dbReference>
<evidence type="ECO:0000256" key="4">
    <source>
        <dbReference type="RuleBase" id="RU003744"/>
    </source>
</evidence>
<dbReference type="InterPro" id="IPR051455">
    <property type="entry name" value="Bact_solute-bind_prot3"/>
</dbReference>
<feature type="chain" id="PRO_5038923472" evidence="5">
    <location>
        <begin position="20"/>
        <end position="327"/>
    </location>
</feature>
<gene>
    <name evidence="7" type="ORF">AOZ06_14315</name>
</gene>